<dbReference type="Proteomes" id="UP000578531">
    <property type="component" value="Unassembled WGS sequence"/>
</dbReference>
<dbReference type="GO" id="GO:0016020">
    <property type="term" value="C:membrane"/>
    <property type="evidence" value="ECO:0007669"/>
    <property type="project" value="UniProtKB-SubCell"/>
</dbReference>
<comment type="caution">
    <text evidence="6">The sequence shown here is derived from an EMBL/GenBank/DDBJ whole genome shotgun (WGS) entry which is preliminary data.</text>
</comment>
<keyword evidence="2 5" id="KW-0812">Transmembrane</keyword>
<evidence type="ECO:0000256" key="2">
    <source>
        <dbReference type="ARBA" id="ARBA00022692"/>
    </source>
</evidence>
<dbReference type="AlphaFoldDB" id="A0A8H6G041"/>
<proteinExistence type="predicted"/>
<dbReference type="InterPro" id="IPR036259">
    <property type="entry name" value="MFS_trans_sf"/>
</dbReference>
<dbReference type="OrthoDB" id="3494054at2759"/>
<dbReference type="InterPro" id="IPR005828">
    <property type="entry name" value="MFS_sugar_transport-like"/>
</dbReference>
<dbReference type="Gene3D" id="1.20.1250.20">
    <property type="entry name" value="MFS general substrate transporter like domains"/>
    <property type="match status" value="1"/>
</dbReference>
<dbReference type="GeneID" id="59285854"/>
<organism evidence="6 7">
    <name type="scientific">Letharia columbiana</name>
    <dbReference type="NCBI Taxonomy" id="112416"/>
    <lineage>
        <taxon>Eukaryota</taxon>
        <taxon>Fungi</taxon>
        <taxon>Dikarya</taxon>
        <taxon>Ascomycota</taxon>
        <taxon>Pezizomycotina</taxon>
        <taxon>Lecanoromycetes</taxon>
        <taxon>OSLEUM clade</taxon>
        <taxon>Lecanoromycetidae</taxon>
        <taxon>Lecanorales</taxon>
        <taxon>Lecanorineae</taxon>
        <taxon>Parmeliaceae</taxon>
        <taxon>Letharia</taxon>
    </lineage>
</organism>
<evidence type="ECO:0000256" key="1">
    <source>
        <dbReference type="ARBA" id="ARBA00004370"/>
    </source>
</evidence>
<protein>
    <recommendedName>
        <fullName evidence="8">Major facilitator superfamily (MFS) profile domain-containing protein</fullName>
    </recommendedName>
</protein>
<dbReference type="EMBL" id="JACCJC010000012">
    <property type="protein sequence ID" value="KAF6237988.1"/>
    <property type="molecule type" value="Genomic_DNA"/>
</dbReference>
<evidence type="ECO:0000313" key="6">
    <source>
        <dbReference type="EMBL" id="KAF6237988.1"/>
    </source>
</evidence>
<evidence type="ECO:0000256" key="3">
    <source>
        <dbReference type="ARBA" id="ARBA00022989"/>
    </source>
</evidence>
<gene>
    <name evidence="6" type="ORF">HO173_004189</name>
</gene>
<keyword evidence="7" id="KW-1185">Reference proteome</keyword>
<dbReference type="Pfam" id="PF00083">
    <property type="entry name" value="Sugar_tr"/>
    <property type="match status" value="1"/>
</dbReference>
<feature type="transmembrane region" description="Helical" evidence="5">
    <location>
        <begin position="21"/>
        <end position="39"/>
    </location>
</feature>
<keyword evidence="3 5" id="KW-1133">Transmembrane helix</keyword>
<name>A0A8H6G041_9LECA</name>
<evidence type="ECO:0000313" key="7">
    <source>
        <dbReference type="Proteomes" id="UP000578531"/>
    </source>
</evidence>
<sequence length="154" mass="17764">MNAIVPTWVSEVSEAAHRGRSFSVICLANYTGIAFAYWLSFDLSFIDGGMGPTRWCLPFAINGISPLFLFSLLPVLPEFCEKEIKELETLSAEIKRSFGHQHKVRRAWASMRFVVKKQDLEDIRCRLRDAKMDLQFAISSNSWQLEYRPTRLGW</sequence>
<evidence type="ECO:0000256" key="4">
    <source>
        <dbReference type="ARBA" id="ARBA00023136"/>
    </source>
</evidence>
<reference evidence="6 7" key="1">
    <citation type="journal article" date="2020" name="Genomics">
        <title>Complete, high-quality genomes from long-read metagenomic sequencing of two wolf lichen thalli reveals enigmatic genome architecture.</title>
        <authorList>
            <person name="McKenzie S.K."/>
            <person name="Walston R.F."/>
            <person name="Allen J.L."/>
        </authorList>
    </citation>
    <scope>NUCLEOTIDE SEQUENCE [LARGE SCALE GENOMIC DNA]</scope>
    <source>
        <strain evidence="6">WasteWater2</strain>
    </source>
</reference>
<keyword evidence="4 5" id="KW-0472">Membrane</keyword>
<evidence type="ECO:0008006" key="8">
    <source>
        <dbReference type="Google" id="ProtNLM"/>
    </source>
</evidence>
<comment type="subcellular location">
    <subcellularLocation>
        <location evidence="1">Membrane</location>
    </subcellularLocation>
</comment>
<dbReference type="RefSeq" id="XP_037167306.1">
    <property type="nucleotide sequence ID" value="XM_037306113.1"/>
</dbReference>
<evidence type="ECO:0000256" key="5">
    <source>
        <dbReference type="SAM" id="Phobius"/>
    </source>
</evidence>
<accession>A0A8H6G041</accession>
<feature type="transmembrane region" description="Helical" evidence="5">
    <location>
        <begin position="59"/>
        <end position="76"/>
    </location>
</feature>
<dbReference type="SUPFAM" id="SSF103473">
    <property type="entry name" value="MFS general substrate transporter"/>
    <property type="match status" value="1"/>
</dbReference>
<dbReference type="GO" id="GO:0022857">
    <property type="term" value="F:transmembrane transporter activity"/>
    <property type="evidence" value="ECO:0007669"/>
    <property type="project" value="InterPro"/>
</dbReference>